<dbReference type="GO" id="GO:0007187">
    <property type="term" value="P:G protein-coupled receptor signaling pathway, coupled to cyclic nucleotide second messenger"/>
    <property type="evidence" value="ECO:0007669"/>
    <property type="project" value="TreeGrafter"/>
</dbReference>
<evidence type="ECO:0000256" key="12">
    <source>
        <dbReference type="SAM" id="Phobius"/>
    </source>
</evidence>
<dbReference type="CDD" id="cd15302">
    <property type="entry name" value="7tmA_mAChR_GAR-2-like"/>
    <property type="match status" value="1"/>
</dbReference>
<evidence type="ECO:0000256" key="2">
    <source>
        <dbReference type="ARBA" id="ARBA00010663"/>
    </source>
</evidence>
<evidence type="ECO:0000313" key="15">
    <source>
        <dbReference type="Proteomes" id="UP001152759"/>
    </source>
</evidence>
<evidence type="ECO:0000256" key="10">
    <source>
        <dbReference type="RuleBase" id="RU000688"/>
    </source>
</evidence>
<feature type="compositionally biased region" description="Polar residues" evidence="11">
    <location>
        <begin position="617"/>
        <end position="633"/>
    </location>
</feature>
<feature type="transmembrane region" description="Helical" evidence="12">
    <location>
        <begin position="907"/>
        <end position="929"/>
    </location>
</feature>
<proteinExistence type="inferred from homology"/>
<dbReference type="GO" id="GO:0007197">
    <property type="term" value="P:adenylate cyclase-inhibiting G protein-coupled acetylcholine receptor signaling pathway"/>
    <property type="evidence" value="ECO:0007669"/>
    <property type="project" value="TreeGrafter"/>
</dbReference>
<feature type="compositionally biased region" description="Low complexity" evidence="11">
    <location>
        <begin position="589"/>
        <end position="604"/>
    </location>
</feature>
<feature type="transmembrane region" description="Helical" evidence="12">
    <location>
        <begin position="869"/>
        <end position="887"/>
    </location>
</feature>
<dbReference type="FunFam" id="1.20.1070.10:FF:000221">
    <property type="entry name" value="Muscarinic acetylcholine receptor gar-2"/>
    <property type="match status" value="1"/>
</dbReference>
<dbReference type="EMBL" id="OU963865">
    <property type="protein sequence ID" value="CAH0771622.1"/>
    <property type="molecule type" value="Genomic_DNA"/>
</dbReference>
<dbReference type="PROSITE" id="PS00237">
    <property type="entry name" value="G_PROTEIN_RECEP_F1_1"/>
    <property type="match status" value="1"/>
</dbReference>
<dbReference type="GO" id="GO:0030425">
    <property type="term" value="C:dendrite"/>
    <property type="evidence" value="ECO:0007669"/>
    <property type="project" value="TreeGrafter"/>
</dbReference>
<feature type="domain" description="G-protein coupled receptors family 1 profile" evidence="13">
    <location>
        <begin position="174"/>
        <end position="926"/>
    </location>
</feature>
<evidence type="ECO:0000256" key="9">
    <source>
        <dbReference type="ARBA" id="ARBA00023224"/>
    </source>
</evidence>
<keyword evidence="4 10" id="KW-0812">Transmembrane</keyword>
<dbReference type="PANTHER" id="PTHR24247:SF191">
    <property type="entry name" value="MUSCARINIC ACETYLCHOLINE RECEPTOR, B-TYPE, ISOFORM A"/>
    <property type="match status" value="1"/>
</dbReference>
<evidence type="ECO:0000256" key="5">
    <source>
        <dbReference type="ARBA" id="ARBA00022989"/>
    </source>
</evidence>
<feature type="region of interest" description="Disordered" evidence="11">
    <location>
        <begin position="814"/>
        <end position="833"/>
    </location>
</feature>
<gene>
    <name evidence="14" type="ORF">BEMITA_LOCUS8342</name>
</gene>
<accession>A0A9P0C5G1</accession>
<dbReference type="Pfam" id="PF00001">
    <property type="entry name" value="7tm_1"/>
    <property type="match status" value="2"/>
</dbReference>
<keyword evidence="7 12" id="KW-0472">Membrane</keyword>
<evidence type="ECO:0000256" key="6">
    <source>
        <dbReference type="ARBA" id="ARBA00023040"/>
    </source>
</evidence>
<feature type="compositionally biased region" description="Basic and acidic residues" evidence="11">
    <location>
        <begin position="519"/>
        <end position="535"/>
    </location>
</feature>
<dbReference type="Proteomes" id="UP001152759">
    <property type="component" value="Chromosome 4"/>
</dbReference>
<dbReference type="PANTHER" id="PTHR24247">
    <property type="entry name" value="5-HYDROXYTRYPTAMINE RECEPTOR"/>
    <property type="match status" value="1"/>
</dbReference>
<evidence type="ECO:0000256" key="4">
    <source>
        <dbReference type="ARBA" id="ARBA00022692"/>
    </source>
</evidence>
<reference evidence="14" key="1">
    <citation type="submission" date="2021-12" db="EMBL/GenBank/DDBJ databases">
        <authorList>
            <person name="King R."/>
        </authorList>
    </citation>
    <scope>NUCLEOTIDE SEQUENCE</scope>
</reference>
<feature type="transmembrane region" description="Helical" evidence="12">
    <location>
        <begin position="323"/>
        <end position="343"/>
    </location>
</feature>
<evidence type="ECO:0000256" key="7">
    <source>
        <dbReference type="ARBA" id="ARBA00023136"/>
    </source>
</evidence>
<feature type="region of interest" description="Disordered" evidence="11">
    <location>
        <begin position="491"/>
        <end position="554"/>
    </location>
</feature>
<evidence type="ECO:0000256" key="8">
    <source>
        <dbReference type="ARBA" id="ARBA00023170"/>
    </source>
</evidence>
<comment type="similarity">
    <text evidence="2 10">Belongs to the G-protein coupled receptor 1 family.</text>
</comment>
<keyword evidence="3" id="KW-1003">Cell membrane</keyword>
<keyword evidence="5 12" id="KW-1133">Transmembrane helix</keyword>
<feature type="region of interest" description="Disordered" evidence="11">
    <location>
        <begin position="400"/>
        <end position="477"/>
    </location>
</feature>
<dbReference type="GO" id="GO:0005886">
    <property type="term" value="C:plasma membrane"/>
    <property type="evidence" value="ECO:0007669"/>
    <property type="project" value="UniProtKB-SubCell"/>
</dbReference>
<sequence length="948" mass="104348">MEVNSSDYELGATETAADDLYDPEPIAQNEFVNQTDFNQTSPIYSIGTDFLSEWKLRREKDRLCRFTFQRLYTEQCQPAYNLSDIASVWDNYQGYSSWGNDDSVLSDYDQGLANFYQLSSTMLAANNTTLLNSSLGNSSLEEITLTPVLPPFALWQSILIALVIGICIVLTVGGNILVLLAFMVDRSIRQPSNYFIASLAATDIFIGTVSMPFFTIYLLMGYWDLGPLLCDLWLSVDYTVCLVSQYTVLLITIDRFCSVKIAARYRSWRTKNKVIWMVAITWVVPALLFFISIFGWEHFVGYRDLLPGECLVQFLKDPVFNTALIIGYFWTTLIVLFVLYGGIYKVAYDMQKKSEAKQRKMQSMVALSAGAMSGMAGRAAGIGIDKTQVAAQRLRPTSLTPGQFSAAGDSNSSHKTPSSKNTNTTGTLSNESKKVVVQCNGDKVEKERSSSPTFESDEDSVTNVVRSKSKQSLDRKKSTIMGLMVNMQVQHSNSQQFKSTLSPRDDNQSGAKGASSTSLDDKNNNSKINSKEKGKGSPPLRTSRESLNKSKSLNQITAKQLRAMAESQEEDLIDMTYDPQPEDNGSVGNLSSKTLTPKLSKSNLNIASDPPSDRSVSEVSSIPMSVKSHQSRSIILPPPAQFQSSPPVSNTNSYNSPASTRASSRPKSLILNSHESATYDVLVGLDNSELRYMDESSIIVASPGVESPPSSLSFPATEPLTPIHAATSTTSLLQAALIRSAAVQGKPTPVKVDTAVAVNLDERPVTSVVQVEEVEEEKTKAGTPATLYSVASTSVTGPTVITAPLSPEVKAAAIEDEKSTTSQRASTVDDAEKGKKADFVRSLGKKLKSKRKRNMARQKSKSENRARKAFRTISFILGAFVVCWTPYHVLALVKGFCSNPYCINEHLFMFSYFLCYANSPMNPFCYALANNQFKKTFTRLLKGDFHMT</sequence>
<feature type="transmembrane region" description="Helical" evidence="12">
    <location>
        <begin position="154"/>
        <end position="182"/>
    </location>
</feature>
<dbReference type="InterPro" id="IPR017452">
    <property type="entry name" value="GPCR_Rhodpsn_7TM"/>
</dbReference>
<dbReference type="Gene3D" id="1.20.1070.10">
    <property type="entry name" value="Rhodopsin 7-helix transmembrane proteins"/>
    <property type="match status" value="2"/>
</dbReference>
<feature type="compositionally biased region" description="Polar residues" evidence="11">
    <location>
        <begin position="491"/>
        <end position="518"/>
    </location>
</feature>
<dbReference type="InterPro" id="IPR000276">
    <property type="entry name" value="GPCR_Rhodpsn"/>
</dbReference>
<evidence type="ECO:0000256" key="3">
    <source>
        <dbReference type="ARBA" id="ARBA00022475"/>
    </source>
</evidence>
<dbReference type="KEGG" id="btab:109042619"/>
<dbReference type="PRINTS" id="PR00237">
    <property type="entry name" value="GPCRRHODOPSN"/>
</dbReference>
<feature type="transmembrane region" description="Helical" evidence="12">
    <location>
        <begin position="232"/>
        <end position="253"/>
    </location>
</feature>
<dbReference type="GO" id="GO:0004993">
    <property type="term" value="F:G protein-coupled serotonin receptor activity"/>
    <property type="evidence" value="ECO:0007669"/>
    <property type="project" value="TreeGrafter"/>
</dbReference>
<feature type="compositionally biased region" description="Polar residues" evidence="11">
    <location>
        <begin position="400"/>
        <end position="430"/>
    </location>
</feature>
<evidence type="ECO:0000256" key="1">
    <source>
        <dbReference type="ARBA" id="ARBA00004651"/>
    </source>
</evidence>
<keyword evidence="8 10" id="KW-0675">Receptor</keyword>
<keyword evidence="15" id="KW-1185">Reference proteome</keyword>
<keyword evidence="9 10" id="KW-0807">Transducer</keyword>
<evidence type="ECO:0000256" key="11">
    <source>
        <dbReference type="SAM" id="MobiDB-lite"/>
    </source>
</evidence>
<feature type="transmembrane region" description="Helical" evidence="12">
    <location>
        <begin position="274"/>
        <end position="296"/>
    </location>
</feature>
<name>A0A9P0C5G1_BEMTA</name>
<protein>
    <recommendedName>
        <fullName evidence="13">G-protein coupled receptors family 1 profile domain-containing protein</fullName>
    </recommendedName>
</protein>
<dbReference type="AlphaFoldDB" id="A0A9P0C5G1"/>
<evidence type="ECO:0000259" key="13">
    <source>
        <dbReference type="PROSITE" id="PS50262"/>
    </source>
</evidence>
<feature type="region of interest" description="Disordered" evidence="11">
    <location>
        <begin position="575"/>
        <end position="666"/>
    </location>
</feature>
<dbReference type="GO" id="GO:0045202">
    <property type="term" value="C:synapse"/>
    <property type="evidence" value="ECO:0007669"/>
    <property type="project" value="TreeGrafter"/>
</dbReference>
<dbReference type="GO" id="GO:0016907">
    <property type="term" value="F:G protein-coupled acetylcholine receptor activity"/>
    <property type="evidence" value="ECO:0007669"/>
    <property type="project" value="TreeGrafter"/>
</dbReference>
<feature type="transmembrane region" description="Helical" evidence="12">
    <location>
        <begin position="194"/>
        <end position="220"/>
    </location>
</feature>
<dbReference type="SUPFAM" id="SSF81321">
    <property type="entry name" value="Family A G protein-coupled receptor-like"/>
    <property type="match status" value="2"/>
</dbReference>
<evidence type="ECO:0000313" key="14">
    <source>
        <dbReference type="EMBL" id="CAH0771622.1"/>
    </source>
</evidence>
<organism evidence="14 15">
    <name type="scientific">Bemisia tabaci</name>
    <name type="common">Sweetpotato whitefly</name>
    <name type="synonym">Aleurodes tabaci</name>
    <dbReference type="NCBI Taxonomy" id="7038"/>
    <lineage>
        <taxon>Eukaryota</taxon>
        <taxon>Metazoa</taxon>
        <taxon>Ecdysozoa</taxon>
        <taxon>Arthropoda</taxon>
        <taxon>Hexapoda</taxon>
        <taxon>Insecta</taxon>
        <taxon>Pterygota</taxon>
        <taxon>Neoptera</taxon>
        <taxon>Paraneoptera</taxon>
        <taxon>Hemiptera</taxon>
        <taxon>Sternorrhyncha</taxon>
        <taxon>Aleyrodoidea</taxon>
        <taxon>Aleyrodidae</taxon>
        <taxon>Aleyrodinae</taxon>
        <taxon>Bemisia</taxon>
    </lineage>
</organism>
<feature type="compositionally biased region" description="Polar residues" evidence="11">
    <location>
        <begin position="641"/>
        <end position="666"/>
    </location>
</feature>
<comment type="subcellular location">
    <subcellularLocation>
        <location evidence="1">Cell membrane</location>
        <topology evidence="1">Multi-pass membrane protein</topology>
    </subcellularLocation>
</comment>
<keyword evidence="6 10" id="KW-0297">G-protein coupled receptor</keyword>
<dbReference type="SMART" id="SM01381">
    <property type="entry name" value="7TM_GPCR_Srsx"/>
    <property type="match status" value="1"/>
</dbReference>
<dbReference type="PROSITE" id="PS50262">
    <property type="entry name" value="G_PROTEIN_RECEP_F1_2"/>
    <property type="match status" value="1"/>
</dbReference>